<dbReference type="GO" id="GO:0002079">
    <property type="term" value="C:inner acrosomal membrane"/>
    <property type="evidence" value="ECO:0007669"/>
    <property type="project" value="UniProtKB-SubCell"/>
</dbReference>
<proteinExistence type="predicted"/>
<evidence type="ECO:0000256" key="10">
    <source>
        <dbReference type="ARBA" id="ARBA00047055"/>
    </source>
</evidence>
<name>A0A8C8UPY8_PERMB</name>
<dbReference type="PIRSF" id="PIRSF037971">
    <property type="entry name" value="TLX_CD46"/>
    <property type="match status" value="1"/>
</dbReference>
<keyword evidence="9 11" id="KW-0278">Fertilization</keyword>
<feature type="domain" description="Sushi" evidence="15">
    <location>
        <begin position="43"/>
        <end position="106"/>
    </location>
</feature>
<keyword evidence="17" id="KW-1185">Reference proteome</keyword>
<evidence type="ECO:0000256" key="11">
    <source>
        <dbReference type="PIRNR" id="PIRNR037971"/>
    </source>
</evidence>
<comment type="function">
    <text evidence="11">May be involved in the fusion of the spermatozoa with the oocyte during fertilization.</text>
</comment>
<protein>
    <recommendedName>
        <fullName evidence="2 11">Membrane cofactor protein</fullName>
    </recommendedName>
</protein>
<feature type="domain" description="Sushi" evidence="15">
    <location>
        <begin position="237"/>
        <end position="296"/>
    </location>
</feature>
<dbReference type="FunFam" id="2.10.70.10:FF:000014">
    <property type="entry name" value="Membrane cofactor protein"/>
    <property type="match status" value="1"/>
</dbReference>
<evidence type="ECO:0000256" key="7">
    <source>
        <dbReference type="ARBA" id="ARBA00023157"/>
    </source>
</evidence>
<feature type="disulfide bond" evidence="12">
    <location>
        <begin position="267"/>
        <end position="294"/>
    </location>
</feature>
<keyword evidence="8" id="KW-0325">Glycoprotein</keyword>
<evidence type="ECO:0000256" key="6">
    <source>
        <dbReference type="ARBA" id="ARBA00023136"/>
    </source>
</evidence>
<dbReference type="Gene3D" id="2.10.70.10">
    <property type="entry name" value="Complement Module, domain 1"/>
    <property type="match status" value="4"/>
</dbReference>
<comment type="caution">
    <text evidence="12">Lacks conserved residue(s) required for the propagation of feature annotation.</text>
</comment>
<dbReference type="GO" id="GO:0009986">
    <property type="term" value="C:cell surface"/>
    <property type="evidence" value="ECO:0007669"/>
    <property type="project" value="InterPro"/>
</dbReference>
<evidence type="ECO:0000256" key="9">
    <source>
        <dbReference type="ARBA" id="ARBA00023279"/>
    </source>
</evidence>
<evidence type="ECO:0000256" key="13">
    <source>
        <dbReference type="SAM" id="MobiDB-lite"/>
    </source>
</evidence>
<feature type="chain" id="PRO_5034357985" description="Membrane cofactor protein" evidence="14">
    <location>
        <begin position="47"/>
        <end position="354"/>
    </location>
</feature>
<reference evidence="16" key="3">
    <citation type="submission" date="2025-09" db="UniProtKB">
        <authorList>
            <consortium name="Ensembl"/>
        </authorList>
    </citation>
    <scope>IDENTIFICATION</scope>
</reference>
<evidence type="ECO:0000313" key="16">
    <source>
        <dbReference type="Ensembl" id="ENSPEMP00000032631.1"/>
    </source>
</evidence>
<evidence type="ECO:0000256" key="5">
    <source>
        <dbReference type="ARBA" id="ARBA00022737"/>
    </source>
</evidence>
<feature type="region of interest" description="Disordered" evidence="13">
    <location>
        <begin position="291"/>
        <end position="315"/>
    </location>
</feature>
<reference evidence="16" key="2">
    <citation type="submission" date="2025-08" db="UniProtKB">
        <authorList>
            <consortium name="Ensembl"/>
        </authorList>
    </citation>
    <scope>IDENTIFICATION</scope>
</reference>
<organism evidence="16 17">
    <name type="scientific">Peromyscus maniculatus bairdii</name>
    <name type="common">Prairie deer mouse</name>
    <dbReference type="NCBI Taxonomy" id="230844"/>
    <lineage>
        <taxon>Eukaryota</taxon>
        <taxon>Metazoa</taxon>
        <taxon>Chordata</taxon>
        <taxon>Craniata</taxon>
        <taxon>Vertebrata</taxon>
        <taxon>Euteleostomi</taxon>
        <taxon>Mammalia</taxon>
        <taxon>Eutheria</taxon>
        <taxon>Euarchontoglires</taxon>
        <taxon>Glires</taxon>
        <taxon>Rodentia</taxon>
        <taxon>Myomorpha</taxon>
        <taxon>Muroidea</taxon>
        <taxon>Cricetidae</taxon>
        <taxon>Neotominae</taxon>
        <taxon>Peromyscus</taxon>
    </lineage>
</organism>
<evidence type="ECO:0000256" key="4">
    <source>
        <dbReference type="ARBA" id="ARBA00022729"/>
    </source>
</evidence>
<reference evidence="16 17" key="1">
    <citation type="submission" date="2018-10" db="EMBL/GenBank/DDBJ databases">
        <title>Improved assembly of the deer mouse Peromyscus maniculatus genome.</title>
        <authorList>
            <person name="Lassance J.-M."/>
            <person name="Hoekstra H.E."/>
        </authorList>
    </citation>
    <scope>NUCLEOTIDE SEQUENCE [LARGE SCALE GENOMIC DNA]</scope>
</reference>
<dbReference type="GeneTree" id="ENSGT00940000161381"/>
<keyword evidence="4 14" id="KW-0732">Signal</keyword>
<keyword evidence="3 12" id="KW-0768">Sushi</keyword>
<evidence type="ECO:0000256" key="14">
    <source>
        <dbReference type="SAM" id="SignalP"/>
    </source>
</evidence>
<comment type="subunit">
    <text evidence="10">Interacts with C3b. Interacts with C4b. Interacts with moesin/MSN.</text>
</comment>
<dbReference type="Ensembl" id="ENSPEMT00000038526.1">
    <property type="protein sequence ID" value="ENSPEMP00000032631.1"/>
    <property type="gene ID" value="ENSPEMG00000030386.1"/>
</dbReference>
<feature type="signal peptide" evidence="14">
    <location>
        <begin position="1"/>
        <end position="46"/>
    </location>
</feature>
<dbReference type="SUPFAM" id="SSF57535">
    <property type="entry name" value="Complement control module/SCR domain"/>
    <property type="match status" value="4"/>
</dbReference>
<feature type="domain" description="Sushi" evidence="15">
    <location>
        <begin position="107"/>
        <end position="170"/>
    </location>
</feature>
<keyword evidence="7 12" id="KW-1015">Disulfide bond</keyword>
<accession>A0A8C8UPY8</accession>
<dbReference type="InterPro" id="IPR000436">
    <property type="entry name" value="Sushi_SCR_CCP_dom"/>
</dbReference>
<comment type="subcellular location">
    <subcellularLocation>
        <location evidence="11">Cytoplasmic vesicle</location>
        <location evidence="11">Secretory vesicle</location>
        <location evidence="11">Acrosome inner membrane</location>
    </subcellularLocation>
    <subcellularLocation>
        <location evidence="1">Membrane</location>
        <topology evidence="1">Single-pass membrane protein</topology>
    </subcellularLocation>
</comment>
<dbReference type="Pfam" id="PF00084">
    <property type="entry name" value="Sushi"/>
    <property type="match status" value="4"/>
</dbReference>
<dbReference type="InterPro" id="IPR017341">
    <property type="entry name" value="CD46"/>
</dbReference>
<feature type="domain" description="Sushi" evidence="15">
    <location>
        <begin position="171"/>
        <end position="236"/>
    </location>
</feature>
<dbReference type="SMART" id="SM00032">
    <property type="entry name" value="CCP"/>
    <property type="match status" value="4"/>
</dbReference>
<evidence type="ECO:0000256" key="2">
    <source>
        <dbReference type="ARBA" id="ARBA00017517"/>
    </source>
</evidence>
<dbReference type="AlphaFoldDB" id="A0A8C8UPY8"/>
<dbReference type="PANTHER" id="PTHR19325">
    <property type="entry name" value="COMPLEMENT COMPONENT-RELATED SUSHI DOMAIN-CONTAINING"/>
    <property type="match status" value="1"/>
</dbReference>
<keyword evidence="6 11" id="KW-0472">Membrane</keyword>
<dbReference type="CDD" id="cd00033">
    <property type="entry name" value="CCP"/>
    <property type="match status" value="4"/>
</dbReference>
<keyword evidence="5" id="KW-0677">Repeat</keyword>
<dbReference type="PROSITE" id="PS50923">
    <property type="entry name" value="SUSHI"/>
    <property type="match status" value="4"/>
</dbReference>
<evidence type="ECO:0000313" key="17">
    <source>
        <dbReference type="Proteomes" id="UP000694547"/>
    </source>
</evidence>
<dbReference type="InterPro" id="IPR035976">
    <property type="entry name" value="Sushi/SCR/CCP_sf"/>
</dbReference>
<evidence type="ECO:0000256" key="3">
    <source>
        <dbReference type="ARBA" id="ARBA00022659"/>
    </source>
</evidence>
<evidence type="ECO:0000259" key="15">
    <source>
        <dbReference type="PROSITE" id="PS50923"/>
    </source>
</evidence>
<dbReference type="InterPro" id="IPR050350">
    <property type="entry name" value="Compl-Cell_Adhes-Reg"/>
</dbReference>
<evidence type="ECO:0000256" key="8">
    <source>
        <dbReference type="ARBA" id="ARBA00023180"/>
    </source>
</evidence>
<sequence length="354" mass="39193">MCVRYSLTISASCNFQRLTRPNHFSAQCFLVTLLVTLLSTSSHACGKPPTFANMKLKGNPKTSYGVGEQVQYTCRPGFIRQPAFNISSVCTANGQWSPISKNACYRKSCPRQGDPVNGQVNYLNGSSEFGTQIQYVCNPGFYLIGEGVLHCILLSESEVQWSAEPPVCSKILCQPPPNIANGEFFPSHQDVFEYHEVVTYRCNRVSGMDELSLVGESKMYCSENRLWSANPPECKVVKCPRPVIQNGRQTSGFSKKYSYRATVMFECNQGLFLHGSDTVVCEGDSTWQPPIPTCRSEPPPPPTTPSSIGVPNSTKGAPLDLGDSKGWIISEVLFHFCGRLNVMYGTCFYLNKHQ</sequence>
<evidence type="ECO:0000256" key="1">
    <source>
        <dbReference type="ARBA" id="ARBA00004167"/>
    </source>
</evidence>
<feature type="compositionally biased region" description="Pro residues" evidence="13">
    <location>
        <begin position="291"/>
        <end position="304"/>
    </location>
</feature>
<dbReference type="Proteomes" id="UP000694547">
    <property type="component" value="Chromosome 16"/>
</dbReference>
<dbReference type="PANTHER" id="PTHR19325:SF521">
    <property type="entry name" value="MEMBRANE COFACTOR PROTEIN"/>
    <property type="match status" value="1"/>
</dbReference>
<dbReference type="GO" id="GO:0007338">
    <property type="term" value="P:single fertilization"/>
    <property type="evidence" value="ECO:0007669"/>
    <property type="project" value="UniProtKB-UniRule"/>
</dbReference>
<evidence type="ECO:0000256" key="12">
    <source>
        <dbReference type="PROSITE-ProRule" id="PRU00302"/>
    </source>
</evidence>